<dbReference type="Gene3D" id="2.60.210.10">
    <property type="entry name" value="Apoptosis, Tumor Necrosis Factor Receptor Associated Protein 2, Chain A"/>
    <property type="match status" value="1"/>
</dbReference>
<dbReference type="InterPro" id="IPR050143">
    <property type="entry name" value="TRIM/RBCC"/>
</dbReference>
<dbReference type="InterPro" id="IPR001841">
    <property type="entry name" value="Znf_RING"/>
</dbReference>
<dbReference type="InterPro" id="IPR017907">
    <property type="entry name" value="Znf_RING_CS"/>
</dbReference>
<dbReference type="CDD" id="cd00121">
    <property type="entry name" value="MATH"/>
    <property type="match status" value="1"/>
</dbReference>
<keyword evidence="4" id="KW-0863">Zinc-finger</keyword>
<dbReference type="EMBL" id="OB673270">
    <property type="protein sequence ID" value="CAD7235527.1"/>
    <property type="molecule type" value="Genomic_DNA"/>
</dbReference>
<keyword evidence="5" id="KW-0862">Zinc</keyword>
<evidence type="ECO:0000256" key="3">
    <source>
        <dbReference type="ARBA" id="ARBA00022723"/>
    </source>
</evidence>
<dbReference type="PROSITE" id="PS00518">
    <property type="entry name" value="ZF_RING_1"/>
    <property type="match status" value="1"/>
</dbReference>
<dbReference type="Pfam" id="PF00917">
    <property type="entry name" value="MATH"/>
    <property type="match status" value="1"/>
</dbReference>
<dbReference type="SMART" id="SM00184">
    <property type="entry name" value="RING"/>
    <property type="match status" value="1"/>
</dbReference>
<dbReference type="PROSITE" id="PS50089">
    <property type="entry name" value="ZF_RING_2"/>
    <property type="match status" value="1"/>
</dbReference>
<dbReference type="SUPFAM" id="SSF57850">
    <property type="entry name" value="RING/U-box"/>
    <property type="match status" value="1"/>
</dbReference>
<evidence type="ECO:0000256" key="4">
    <source>
        <dbReference type="ARBA" id="ARBA00022771"/>
    </source>
</evidence>
<evidence type="ECO:0000313" key="8">
    <source>
        <dbReference type="EMBL" id="CAD7235527.1"/>
    </source>
</evidence>
<gene>
    <name evidence="8" type="ORF">CTOB1V02_LOCUS13342</name>
</gene>
<dbReference type="PANTHER" id="PTHR24103">
    <property type="entry name" value="E3 UBIQUITIN-PROTEIN LIGASE TRIM"/>
    <property type="match status" value="1"/>
</dbReference>
<keyword evidence="3" id="KW-0479">Metal-binding</keyword>
<dbReference type="OrthoDB" id="9049620at2759"/>
<evidence type="ECO:0000256" key="6">
    <source>
        <dbReference type="SAM" id="Coils"/>
    </source>
</evidence>
<sequence length="534" mass="59692">MDIETEWIVDPIPKSMKCSICFKLMLDALLLPSCGHTFCGPCARDCAERQGKCPLCMQPSSPDSLRPNHALRHVVGELRARCPEDGCGEVVEVQNLGLHRRNCISKTTACPKGCGREMLNREKGGHDCVEFLTEQCEALRQKNQRLRDQLGQRDEALATALRRDQENAALRGQLRSLQQALREQNERFTNDMKRQHGVVQDQLEKFTMDMKQQYERMANEMDQRLQQLMDPLPTTSLGGAASPAPLAAGTSGKSELRFRGLRLPKMEFRVETSDWKGDFMNGEVESNIVEARGLKWRVTVWESGLTRFLLHAEGGRGAPSPWTLTAQFLTVKLLRKGRREAPVTLRLDGDTFSSEKGVVGMVTAWLWIELTFPLYGFVDLQGTLHLEVSFEGASMSPSHPPQRPTVWEAEATFQLREFTSSLREDGDRIYSPSVHVGGKEWRVMVRRGLREYAFYLQCNPEERNAWSLRADWTITLLSAGGGGGNEEKKEDGVEVVNSANGPHDLKLKMAPLPVGSPGPISAPFIALSTAPQCS</sequence>
<feature type="coiled-coil region" evidence="6">
    <location>
        <begin position="129"/>
        <end position="187"/>
    </location>
</feature>
<dbReference type="InterPro" id="IPR002083">
    <property type="entry name" value="MATH/TRAF_dom"/>
</dbReference>
<reference evidence="8" key="1">
    <citation type="submission" date="2020-11" db="EMBL/GenBank/DDBJ databases">
        <authorList>
            <person name="Tran Van P."/>
        </authorList>
    </citation>
    <scope>NUCLEOTIDE SEQUENCE</scope>
</reference>
<dbReference type="InterPro" id="IPR008974">
    <property type="entry name" value="TRAF-like"/>
</dbReference>
<dbReference type="GO" id="GO:0008270">
    <property type="term" value="F:zinc ion binding"/>
    <property type="evidence" value="ECO:0007669"/>
    <property type="project" value="UniProtKB-KW"/>
</dbReference>
<dbReference type="Gene3D" id="3.30.40.10">
    <property type="entry name" value="Zinc/RING finger domain, C3HC4 (zinc finger)"/>
    <property type="match status" value="1"/>
</dbReference>
<keyword evidence="2" id="KW-0963">Cytoplasm</keyword>
<name>A0A7R8ZSQ2_9CRUS</name>
<protein>
    <submittedName>
        <fullName evidence="8">Uncharacterized protein</fullName>
    </submittedName>
</protein>
<accession>A0A7R8ZSQ2</accession>
<proteinExistence type="predicted"/>
<dbReference type="SUPFAM" id="SSF49599">
    <property type="entry name" value="TRAF domain-like"/>
    <property type="match status" value="1"/>
</dbReference>
<comment type="subcellular location">
    <subcellularLocation>
        <location evidence="1">Cytoplasm</location>
    </subcellularLocation>
</comment>
<feature type="compositionally biased region" description="Low complexity" evidence="7">
    <location>
        <begin position="236"/>
        <end position="249"/>
    </location>
</feature>
<dbReference type="GO" id="GO:0005737">
    <property type="term" value="C:cytoplasm"/>
    <property type="evidence" value="ECO:0007669"/>
    <property type="project" value="UniProtKB-SubCell"/>
</dbReference>
<evidence type="ECO:0000256" key="2">
    <source>
        <dbReference type="ARBA" id="ARBA00022490"/>
    </source>
</evidence>
<evidence type="ECO:0000256" key="5">
    <source>
        <dbReference type="ARBA" id="ARBA00022833"/>
    </source>
</evidence>
<feature type="region of interest" description="Disordered" evidence="7">
    <location>
        <begin position="231"/>
        <end position="251"/>
    </location>
</feature>
<evidence type="ECO:0000256" key="7">
    <source>
        <dbReference type="SAM" id="MobiDB-lite"/>
    </source>
</evidence>
<dbReference type="AlphaFoldDB" id="A0A7R8ZSQ2"/>
<organism evidence="8">
    <name type="scientific">Cyprideis torosa</name>
    <dbReference type="NCBI Taxonomy" id="163714"/>
    <lineage>
        <taxon>Eukaryota</taxon>
        <taxon>Metazoa</taxon>
        <taxon>Ecdysozoa</taxon>
        <taxon>Arthropoda</taxon>
        <taxon>Crustacea</taxon>
        <taxon>Oligostraca</taxon>
        <taxon>Ostracoda</taxon>
        <taxon>Podocopa</taxon>
        <taxon>Podocopida</taxon>
        <taxon>Cytherocopina</taxon>
        <taxon>Cytheroidea</taxon>
        <taxon>Cytherideidae</taxon>
        <taxon>Cyprideis</taxon>
    </lineage>
</organism>
<dbReference type="Pfam" id="PF13923">
    <property type="entry name" value="zf-C3HC4_2"/>
    <property type="match status" value="1"/>
</dbReference>
<keyword evidence="6" id="KW-0175">Coiled coil</keyword>
<dbReference type="InterPro" id="IPR013083">
    <property type="entry name" value="Znf_RING/FYVE/PHD"/>
</dbReference>
<evidence type="ECO:0000256" key="1">
    <source>
        <dbReference type="ARBA" id="ARBA00004496"/>
    </source>
</evidence>